<dbReference type="InterPro" id="IPR016024">
    <property type="entry name" value="ARM-type_fold"/>
</dbReference>
<evidence type="ECO:0000256" key="1">
    <source>
        <dbReference type="ARBA" id="ARBA00049983"/>
    </source>
</evidence>
<feature type="region of interest" description="Disordered" evidence="2">
    <location>
        <begin position="664"/>
        <end position="685"/>
    </location>
</feature>
<feature type="compositionally biased region" description="Basic and acidic residues" evidence="2">
    <location>
        <begin position="665"/>
        <end position="681"/>
    </location>
</feature>
<dbReference type="SUPFAM" id="SSF48371">
    <property type="entry name" value="ARM repeat"/>
    <property type="match status" value="1"/>
</dbReference>
<feature type="compositionally biased region" description="Pro residues" evidence="2">
    <location>
        <begin position="420"/>
        <end position="430"/>
    </location>
</feature>
<dbReference type="OrthoDB" id="288703at2759"/>
<dbReference type="Pfam" id="PF25567">
    <property type="entry name" value="TPR_SYO1"/>
    <property type="match status" value="1"/>
</dbReference>
<dbReference type="EMBL" id="CENE01000014">
    <property type="protein sequence ID" value="CEQ41465.1"/>
    <property type="molecule type" value="Genomic_DNA"/>
</dbReference>
<feature type="non-terminal residue" evidence="4">
    <location>
        <position position="1"/>
    </location>
</feature>
<evidence type="ECO:0000259" key="3">
    <source>
        <dbReference type="Pfam" id="PF25567"/>
    </source>
</evidence>
<dbReference type="InterPro" id="IPR052616">
    <property type="entry name" value="SYO1-like"/>
</dbReference>
<evidence type="ECO:0000313" key="4">
    <source>
        <dbReference type="EMBL" id="CEQ41465.1"/>
    </source>
</evidence>
<sequence>MGKVRHRKRTRAARIDAANAPLAGPSDAAATASIGAASLIGTADGGDKKAAKKDQEFTSLLDKLRSAESRDRVWASSTLSSLLITLPPMHLRLLLSRNLIGLLIERLALPVPTSTPASAPDADDLTTAVESLGALRNLAVSSPPHILSEMHNKRLLLPLLSSHLPLLLLYLPAQLAPAPAPLKPTLPATAADRKSVELANEAAETLRRVYWDWAENVLVLLWCMAESNTKILGSLNAQGDRIVELVMAFLMEERVGIEGALAEEEGGMDVDKGAKVKKGKKEKDAQTGSRVPLYVAVAAAQTLHAFVSSNPPSHPQLLASPDSSSFSPSLSSLLSILLTPAAPASKSADAPEYWTQLRVLALGILLELAKGRSKRRDVEKVREVLRENEARDVLLGLVEERKLDKWVEEGGKAASEIDPTAPPTPVPAPNSPLSRLSSLERQAQTLQLALEILSEYLASPLSSSSSAGPEMNDDEEESEEEWGGISMDVEEGAIEMDEDDEAMGDEGEAIVHDAVPGEDEDEVDSDEMLDDLEAIAGSSDDEAEEPAANGSSKTSLPLQLLALTTPTSLSFLPATSFSSATDDADPSAPGLISTSATSSCPLLPASLSALSDALTAIHVRAVEALNNLFVSLAKGKKGKKGGKELQEVFERVLELMHASLSAAEEAAKTKEGKTGKEKTGEEEQDELEEHRAELVSAGAGVVWGCARLGLVDGGSLVRHLLLVLLSSSRRQVLTRLVESPQIVGPSTTPFLIQQVYNSPFAAAQTPQGEADAGRPRVDRAKEGPLTHDALLQVIDSFIDLYADEERDYDTPVFREGGMLPVLEASVAGVRAAIKKIDRKKFPELRSRADGALENLVAFVAYRKDVAKAQGRK</sequence>
<accession>A0A0D6EPC7</accession>
<feature type="compositionally biased region" description="Basic residues" evidence="2">
    <location>
        <begin position="1"/>
        <end position="12"/>
    </location>
</feature>
<dbReference type="AlphaFoldDB" id="A0A0D6EPC7"/>
<dbReference type="GO" id="GO:0042273">
    <property type="term" value="P:ribosomal large subunit biogenesis"/>
    <property type="evidence" value="ECO:0007669"/>
    <property type="project" value="TreeGrafter"/>
</dbReference>
<evidence type="ECO:0000256" key="2">
    <source>
        <dbReference type="SAM" id="MobiDB-lite"/>
    </source>
</evidence>
<feature type="region of interest" description="Disordered" evidence="2">
    <location>
        <begin position="460"/>
        <end position="485"/>
    </location>
</feature>
<evidence type="ECO:0000313" key="5">
    <source>
        <dbReference type="Proteomes" id="UP000243876"/>
    </source>
</evidence>
<name>A0A0D6EPC7_SPOSA</name>
<dbReference type="Proteomes" id="UP000243876">
    <property type="component" value="Unassembled WGS sequence"/>
</dbReference>
<keyword evidence="5" id="KW-1185">Reference proteome</keyword>
<proteinExistence type="inferred from homology"/>
<reference evidence="5" key="1">
    <citation type="submission" date="2015-02" db="EMBL/GenBank/DDBJ databases">
        <authorList>
            <person name="Gon?alves P."/>
        </authorList>
    </citation>
    <scope>NUCLEOTIDE SEQUENCE [LARGE SCALE GENOMIC DNA]</scope>
</reference>
<organism evidence="4 5">
    <name type="scientific">Sporidiobolus salmonicolor</name>
    <name type="common">Yeast-like fungus</name>
    <name type="synonym">Sporobolomyces salmonicolor</name>
    <dbReference type="NCBI Taxonomy" id="5005"/>
    <lineage>
        <taxon>Eukaryota</taxon>
        <taxon>Fungi</taxon>
        <taxon>Dikarya</taxon>
        <taxon>Basidiomycota</taxon>
        <taxon>Pucciniomycotina</taxon>
        <taxon>Microbotryomycetes</taxon>
        <taxon>Sporidiobolales</taxon>
        <taxon>Sporidiobolaceae</taxon>
        <taxon>Sporobolomyces</taxon>
    </lineage>
</organism>
<dbReference type="PANTHER" id="PTHR13347:SF1">
    <property type="entry name" value="HEAT REPEAT-CONTAINING PROTEIN 3"/>
    <property type="match status" value="1"/>
</dbReference>
<dbReference type="GO" id="GO:0051082">
    <property type="term" value="F:unfolded protein binding"/>
    <property type="evidence" value="ECO:0007669"/>
    <property type="project" value="TreeGrafter"/>
</dbReference>
<dbReference type="PANTHER" id="PTHR13347">
    <property type="entry name" value="HEAT REPEAT-CONTAINING PROTEIN 3"/>
    <property type="match status" value="1"/>
</dbReference>
<dbReference type="GO" id="GO:0006606">
    <property type="term" value="P:protein import into nucleus"/>
    <property type="evidence" value="ECO:0007669"/>
    <property type="project" value="TreeGrafter"/>
</dbReference>
<feature type="region of interest" description="Disordered" evidence="2">
    <location>
        <begin position="412"/>
        <end position="434"/>
    </location>
</feature>
<comment type="similarity">
    <text evidence="1">Belongs to the nuclear import and ribosome assembly adapter family.</text>
</comment>
<feature type="region of interest" description="Disordered" evidence="2">
    <location>
        <begin position="1"/>
        <end position="27"/>
    </location>
</feature>
<dbReference type="Gene3D" id="1.25.10.10">
    <property type="entry name" value="Leucine-rich Repeat Variant"/>
    <property type="match status" value="1"/>
</dbReference>
<feature type="domain" description="SYO1-like TPR repeats" evidence="3">
    <location>
        <begin position="790"/>
        <end position="864"/>
    </location>
</feature>
<protein>
    <submittedName>
        <fullName evidence="4">SPOSA6832_03179-mRNA-1:cds</fullName>
    </submittedName>
</protein>
<gene>
    <name evidence="4" type="primary">SPOSA6832_03179</name>
</gene>
<dbReference type="InterPro" id="IPR011989">
    <property type="entry name" value="ARM-like"/>
</dbReference>
<dbReference type="InterPro" id="IPR057990">
    <property type="entry name" value="TPR_SYO1"/>
</dbReference>
<feature type="compositionally biased region" description="Acidic residues" evidence="2">
    <location>
        <begin position="471"/>
        <end position="485"/>
    </location>
</feature>